<name>A0A0J7KQN0_LASNI</name>
<reference evidence="1 2" key="1">
    <citation type="submission" date="2015-04" db="EMBL/GenBank/DDBJ databases">
        <title>Lasius niger genome sequencing.</title>
        <authorList>
            <person name="Konorov E.A."/>
            <person name="Nikitin M.A."/>
            <person name="Kirill M.V."/>
            <person name="Chang P."/>
        </authorList>
    </citation>
    <scope>NUCLEOTIDE SEQUENCE [LARGE SCALE GENOMIC DNA]</scope>
    <source>
        <tissue evidence="1">Whole</tissue>
    </source>
</reference>
<proteinExistence type="predicted"/>
<keyword evidence="2" id="KW-1185">Reference proteome</keyword>
<dbReference type="Proteomes" id="UP000036403">
    <property type="component" value="Unassembled WGS sequence"/>
</dbReference>
<protein>
    <submittedName>
        <fullName evidence="1">KDa protein in nof-fb transposable element</fullName>
    </submittedName>
</protein>
<evidence type="ECO:0000313" key="2">
    <source>
        <dbReference type="Proteomes" id="UP000036403"/>
    </source>
</evidence>
<dbReference type="PaxDb" id="67767-A0A0J7KQN0"/>
<sequence length="159" mass="18246">MVRNTCPIDSVSQSILVAYRDWAGYQDHVRSTRNTFFDFVKLLDTSGCTKKVYKERDLIKTIIQEIDGGVLDCKMNVSNLIKNHLLTDQASYTINHKCKSCKHEDDEQSVVVDIDVKPFYTYGMKILEQVLKQRLQQKKGSVLIVDQVTSRQRLQSVAS</sequence>
<comment type="caution">
    <text evidence="1">The sequence shown here is derived from an EMBL/GenBank/DDBJ whole genome shotgun (WGS) entry which is preliminary data.</text>
</comment>
<accession>A0A0J7KQN0</accession>
<organism evidence="1 2">
    <name type="scientific">Lasius niger</name>
    <name type="common">Black garden ant</name>
    <dbReference type="NCBI Taxonomy" id="67767"/>
    <lineage>
        <taxon>Eukaryota</taxon>
        <taxon>Metazoa</taxon>
        <taxon>Ecdysozoa</taxon>
        <taxon>Arthropoda</taxon>
        <taxon>Hexapoda</taxon>
        <taxon>Insecta</taxon>
        <taxon>Pterygota</taxon>
        <taxon>Neoptera</taxon>
        <taxon>Endopterygota</taxon>
        <taxon>Hymenoptera</taxon>
        <taxon>Apocrita</taxon>
        <taxon>Aculeata</taxon>
        <taxon>Formicoidea</taxon>
        <taxon>Formicidae</taxon>
        <taxon>Formicinae</taxon>
        <taxon>Lasius</taxon>
        <taxon>Lasius</taxon>
    </lineage>
</organism>
<evidence type="ECO:0000313" key="1">
    <source>
        <dbReference type="EMBL" id="KMQ92581.1"/>
    </source>
</evidence>
<dbReference type="EMBL" id="LBMM01004312">
    <property type="protein sequence ID" value="KMQ92581.1"/>
    <property type="molecule type" value="Genomic_DNA"/>
</dbReference>
<gene>
    <name evidence="1" type="ORF">RF55_7411</name>
</gene>
<dbReference type="OrthoDB" id="7600614at2759"/>
<dbReference type="AlphaFoldDB" id="A0A0J7KQN0"/>